<proteinExistence type="predicted"/>
<name>W9NKQ9_FUSOX</name>
<evidence type="ECO:0000256" key="1">
    <source>
        <dbReference type="SAM" id="Phobius"/>
    </source>
</evidence>
<organism evidence="2">
    <name type="scientific">Fusarium oxysporum f. sp. pisi HDV247</name>
    <dbReference type="NCBI Taxonomy" id="1080344"/>
    <lineage>
        <taxon>Eukaryota</taxon>
        <taxon>Fungi</taxon>
        <taxon>Dikarya</taxon>
        <taxon>Ascomycota</taxon>
        <taxon>Pezizomycotina</taxon>
        <taxon>Sordariomycetes</taxon>
        <taxon>Hypocreomycetidae</taxon>
        <taxon>Hypocreales</taxon>
        <taxon>Nectriaceae</taxon>
        <taxon>Fusarium</taxon>
        <taxon>Fusarium oxysporum species complex</taxon>
    </lineage>
</organism>
<dbReference type="AlphaFoldDB" id="W9NKQ9"/>
<reference evidence="2" key="2">
    <citation type="submission" date="2014-02" db="EMBL/GenBank/DDBJ databases">
        <title>Annotation of the Genome Sequence of Fusarium oxysporum HDV247.</title>
        <authorList>
            <consortium name="The Broad Institute Genomics Platform"/>
            <person name="Ma L.-J."/>
            <person name="Corby-Kistler H."/>
            <person name="Broz K."/>
            <person name="Gale L.R."/>
            <person name="Jonkers W."/>
            <person name="O'Donnell K."/>
            <person name="Ploetz R."/>
            <person name="Steinberg C."/>
            <person name="Schwartz D.C."/>
            <person name="VanEtten H."/>
            <person name="Zhou S."/>
            <person name="Young S.K."/>
            <person name="Zeng Q."/>
            <person name="Gargeya S."/>
            <person name="Fitzgerald M."/>
            <person name="Abouelleil A."/>
            <person name="Alvarado L."/>
            <person name="Chapman S.B."/>
            <person name="Gainer-Dewar J."/>
            <person name="Goldberg J."/>
            <person name="Griggs A."/>
            <person name="Gujja S."/>
            <person name="Hansen M."/>
            <person name="Howarth C."/>
            <person name="Imamovic A."/>
            <person name="Ireland A."/>
            <person name="Larimer J."/>
            <person name="McCowan C."/>
            <person name="Murphy C."/>
            <person name="Pearson M."/>
            <person name="Poon T.W."/>
            <person name="Priest M."/>
            <person name="Roberts A."/>
            <person name="Saif S."/>
            <person name="Shea T."/>
            <person name="Sykes S."/>
            <person name="Wortman J."/>
            <person name="Nusbaum C."/>
            <person name="Birren B."/>
        </authorList>
    </citation>
    <scope>NUCLEOTIDE SEQUENCE</scope>
    <source>
        <strain evidence="2">HDV247</strain>
    </source>
</reference>
<reference evidence="2" key="1">
    <citation type="submission" date="2011-10" db="EMBL/GenBank/DDBJ databases">
        <title>The Genome Sequence of Fusarium oxysporum HDV247.</title>
        <authorList>
            <consortium name="The Broad Institute Genome Sequencing Platform"/>
            <person name="Ma L.-J."/>
            <person name="Gale L.R."/>
            <person name="Schwartz D.C."/>
            <person name="Zhou S."/>
            <person name="Corby-Kistler H."/>
            <person name="Young S.K."/>
            <person name="Zeng Q."/>
            <person name="Gargeya S."/>
            <person name="Fitzgerald M."/>
            <person name="Haas B."/>
            <person name="Abouelleil A."/>
            <person name="Alvarado L."/>
            <person name="Arachchi H.M."/>
            <person name="Berlin A."/>
            <person name="Brown A."/>
            <person name="Chapman S.B."/>
            <person name="Chen Z."/>
            <person name="Dunbar C."/>
            <person name="Freedman E."/>
            <person name="Gearin G."/>
            <person name="Goldberg J."/>
            <person name="Griggs A."/>
            <person name="Gujja S."/>
            <person name="Heiman D."/>
            <person name="Howarth C."/>
            <person name="Larson L."/>
            <person name="Lui A."/>
            <person name="MacDonald P.J.P."/>
            <person name="Montmayeur A."/>
            <person name="Murphy C."/>
            <person name="Neiman D."/>
            <person name="Pearson M."/>
            <person name="Priest M."/>
            <person name="Roberts A."/>
            <person name="Saif S."/>
            <person name="Shea T."/>
            <person name="Shenoy N."/>
            <person name="Sisk P."/>
            <person name="Stolte C."/>
            <person name="Sykes S."/>
            <person name="Wortman J."/>
            <person name="Nusbaum C."/>
            <person name="Birren B."/>
        </authorList>
    </citation>
    <scope>NUCLEOTIDE SEQUENCE [LARGE SCALE GENOMIC DNA]</scope>
    <source>
        <strain evidence="2">HDV247</strain>
    </source>
</reference>
<protein>
    <submittedName>
        <fullName evidence="2">Uncharacterized protein</fullName>
    </submittedName>
</protein>
<accession>W9NKQ9</accession>
<gene>
    <name evidence="2" type="ORF">FOVG_19927</name>
</gene>
<dbReference type="Proteomes" id="UP000030751">
    <property type="component" value="Unassembled WGS sequence"/>
</dbReference>
<dbReference type="HOGENOM" id="CLU_3191361_0_0_1"/>
<evidence type="ECO:0000313" key="2">
    <source>
        <dbReference type="EMBL" id="EXA28470.1"/>
    </source>
</evidence>
<keyword evidence="1" id="KW-0472">Membrane</keyword>
<keyword evidence="1" id="KW-0812">Transmembrane</keyword>
<dbReference type="EMBL" id="KI981383">
    <property type="protein sequence ID" value="EXA28470.1"/>
    <property type="molecule type" value="Genomic_DNA"/>
</dbReference>
<sequence length="46" mass="4953">MLRVADTGERWPLHLRLLAVSSGSMLMTAVLAAKTLANFSLRSLGP</sequence>
<feature type="transmembrane region" description="Helical" evidence="1">
    <location>
        <begin position="13"/>
        <end position="33"/>
    </location>
</feature>
<keyword evidence="1" id="KW-1133">Transmembrane helix</keyword>